<dbReference type="EMBL" id="JABAEW010000015">
    <property type="protein sequence ID" value="NMD86840.1"/>
    <property type="molecule type" value="Genomic_DNA"/>
</dbReference>
<evidence type="ECO:0000313" key="2">
    <source>
        <dbReference type="EMBL" id="NMD86840.1"/>
    </source>
</evidence>
<dbReference type="Gene3D" id="3.60.21.10">
    <property type="match status" value="1"/>
</dbReference>
<evidence type="ECO:0000313" key="4">
    <source>
        <dbReference type="Proteomes" id="UP000245959"/>
    </source>
</evidence>
<dbReference type="Proteomes" id="UP000576225">
    <property type="component" value="Unassembled WGS sequence"/>
</dbReference>
<keyword evidence="4" id="KW-1185">Reference proteome</keyword>
<dbReference type="AlphaFoldDB" id="A0A2U1B230"/>
<sequence length="484" mass="54600">MSLKLAVAADLHYQKTANWKHPERKGEYAYFFLHRFVKMLMITGWPDAVLIGGDLIDPAGACDHAAFGRLQEIAELLKKIPVPVLVLPGNHDPAPEMFYQVFPQPPDYLEIGNARILPFWADPERPGYNSERLPQELERFDRARRNFSGNLVAFQHVPVLPSGADCPYNYVNHDAVIRKMHETGCVLSVGAHCHRGVPQFSDGKCTYVTVPALCESPFRYAMVELGDDGTVRTEVESFRLPGGFEWFDCHTHTPFAYCSENMDIGIEADLMDQLNLTGAVITEHSGQLYYTNRDFWGHRWFDEGLDSPAVQPRMKLFRQYVTTADPRFRVSFEVDVSRAGEPVLEPEILKSLPFKIGATHYIDQGLSAEESGLQLLSLIEAHGKAGINVLAHPTRILAARGFDEEPWFDRIIAVLKQYNMAAEVNFHQNSANPEFTRRAIEAGLKLSFGTDSHNLANFGFLQPHIWLLRKIGYNGDFADILVKP</sequence>
<dbReference type="InterPro" id="IPR004843">
    <property type="entry name" value="Calcineurin-like_PHP"/>
</dbReference>
<dbReference type="InterPro" id="IPR029052">
    <property type="entry name" value="Metallo-depent_PP-like"/>
</dbReference>
<accession>A0A2U1B230</accession>
<dbReference type="RefSeq" id="WP_116883637.1">
    <property type="nucleotide sequence ID" value="NZ_CALXNT010000090.1"/>
</dbReference>
<dbReference type="Pfam" id="PF00149">
    <property type="entry name" value="Metallophos"/>
    <property type="match status" value="1"/>
</dbReference>
<evidence type="ECO:0000259" key="1">
    <source>
        <dbReference type="Pfam" id="PF00149"/>
    </source>
</evidence>
<dbReference type="InterPro" id="IPR042283">
    <property type="entry name" value="GpdQ_catalytic"/>
</dbReference>
<dbReference type="Gene3D" id="3.20.20.140">
    <property type="entry name" value="Metal-dependent hydrolases"/>
    <property type="match status" value="1"/>
</dbReference>
<dbReference type="GeneID" id="78294943"/>
<dbReference type="GO" id="GO:0016787">
    <property type="term" value="F:hydrolase activity"/>
    <property type="evidence" value="ECO:0007669"/>
    <property type="project" value="UniProtKB-KW"/>
</dbReference>
<reference evidence="3 4" key="1">
    <citation type="submission" date="2018-04" db="EMBL/GenBank/DDBJ databases">
        <title>Genomic Encyclopedia of Type Strains, Phase IV (KMG-IV): sequencing the most valuable type-strain genomes for metagenomic binning, comparative biology and taxonomic classification.</title>
        <authorList>
            <person name="Goeker M."/>
        </authorList>
    </citation>
    <scope>NUCLEOTIDE SEQUENCE [LARGE SCALE GENOMIC DNA]</scope>
    <source>
        <strain evidence="3 4">DSM 14823</strain>
    </source>
</reference>
<evidence type="ECO:0000313" key="5">
    <source>
        <dbReference type="Proteomes" id="UP000576225"/>
    </source>
</evidence>
<dbReference type="SUPFAM" id="SSF56300">
    <property type="entry name" value="Metallo-dependent phosphatases"/>
    <property type="match status" value="1"/>
</dbReference>
<comment type="caution">
    <text evidence="3">The sequence shown here is derived from an EMBL/GenBank/DDBJ whole genome shotgun (WGS) entry which is preliminary data.</text>
</comment>
<gene>
    <name evidence="3" type="ORF">C8D82_11028</name>
    <name evidence="2" type="ORF">HF882_09615</name>
</gene>
<organism evidence="3 4">
    <name type="scientific">Victivallis vadensis</name>
    <dbReference type="NCBI Taxonomy" id="172901"/>
    <lineage>
        <taxon>Bacteria</taxon>
        <taxon>Pseudomonadati</taxon>
        <taxon>Lentisphaerota</taxon>
        <taxon>Lentisphaeria</taxon>
        <taxon>Victivallales</taxon>
        <taxon>Victivallaceae</taxon>
        <taxon>Victivallis</taxon>
    </lineage>
</organism>
<name>A0A2U1B230_9BACT</name>
<proteinExistence type="predicted"/>
<dbReference type="SUPFAM" id="SSF89550">
    <property type="entry name" value="PHP domain-like"/>
    <property type="match status" value="1"/>
</dbReference>
<keyword evidence="3" id="KW-0378">Hydrolase</keyword>
<reference evidence="2 5" key="2">
    <citation type="submission" date="2020-04" db="EMBL/GenBank/DDBJ databases">
        <authorList>
            <person name="Hitch T.C.A."/>
            <person name="Wylensek D."/>
            <person name="Clavel T."/>
        </authorList>
    </citation>
    <scope>NUCLEOTIDE SEQUENCE [LARGE SCALE GENOMIC DNA]</scope>
    <source>
        <strain evidence="2 5">COR2-253-APC-1A</strain>
    </source>
</reference>
<protein>
    <submittedName>
        <fullName evidence="3">Histidinol phosphatase-like PHP family hydrolase</fullName>
    </submittedName>
</protein>
<dbReference type="EMBL" id="QEKH01000010">
    <property type="protein sequence ID" value="PVY42720.1"/>
    <property type="molecule type" value="Genomic_DNA"/>
</dbReference>
<dbReference type="Proteomes" id="UP000245959">
    <property type="component" value="Unassembled WGS sequence"/>
</dbReference>
<dbReference type="InterPro" id="IPR016195">
    <property type="entry name" value="Pol/histidinol_Pase-like"/>
</dbReference>
<dbReference type="Gene3D" id="3.60.21.40">
    <property type="entry name" value="GpdQ, catalytic alpha/beta sandwich domain"/>
    <property type="match status" value="1"/>
</dbReference>
<evidence type="ECO:0000313" key="3">
    <source>
        <dbReference type="EMBL" id="PVY42720.1"/>
    </source>
</evidence>
<feature type="domain" description="Calcineurin-like phosphoesterase" evidence="1">
    <location>
        <begin position="4"/>
        <end position="121"/>
    </location>
</feature>